<feature type="signal peptide" evidence="5">
    <location>
        <begin position="1"/>
        <end position="27"/>
    </location>
</feature>
<dbReference type="GeneID" id="25308666"/>
<evidence type="ECO:0000313" key="6">
    <source>
        <dbReference type="EMBL" id="KIW76732.1"/>
    </source>
</evidence>
<dbReference type="GO" id="GO:0016020">
    <property type="term" value="C:membrane"/>
    <property type="evidence" value="ECO:0007669"/>
    <property type="project" value="InterPro"/>
</dbReference>
<keyword evidence="3 4" id="KW-0472">Membrane</keyword>
<dbReference type="AlphaFoldDB" id="A0A0D2ER38"/>
<evidence type="ECO:0000256" key="1">
    <source>
        <dbReference type="ARBA" id="ARBA00022692"/>
    </source>
</evidence>
<dbReference type="SUPFAM" id="SSF90123">
    <property type="entry name" value="ABC transporter transmembrane region"/>
    <property type="match status" value="1"/>
</dbReference>
<dbReference type="RefSeq" id="XP_013280540.1">
    <property type="nucleotide sequence ID" value="XM_013425086.1"/>
</dbReference>
<feature type="transmembrane region" description="Helical" evidence="4">
    <location>
        <begin position="49"/>
        <end position="73"/>
    </location>
</feature>
<keyword evidence="2 4" id="KW-1133">Transmembrane helix</keyword>
<keyword evidence="1 4" id="KW-0812">Transmembrane</keyword>
<evidence type="ECO:0000256" key="3">
    <source>
        <dbReference type="ARBA" id="ARBA00023136"/>
    </source>
</evidence>
<evidence type="ECO:0000256" key="4">
    <source>
        <dbReference type="SAM" id="Phobius"/>
    </source>
</evidence>
<dbReference type="GO" id="GO:0005524">
    <property type="term" value="F:ATP binding"/>
    <property type="evidence" value="ECO:0007669"/>
    <property type="project" value="InterPro"/>
</dbReference>
<evidence type="ECO:0000256" key="5">
    <source>
        <dbReference type="SAM" id="SignalP"/>
    </source>
</evidence>
<evidence type="ECO:0000256" key="2">
    <source>
        <dbReference type="ARBA" id="ARBA00022989"/>
    </source>
</evidence>
<protein>
    <submittedName>
        <fullName evidence="6">Unplaced genomic scaffold supercont1.6, whole genome shotgun sequence</fullName>
    </submittedName>
</protein>
<dbReference type="HOGENOM" id="CLU_1421448_0_0_1"/>
<proteinExistence type="predicted"/>
<dbReference type="Gene3D" id="1.20.1560.10">
    <property type="entry name" value="ABC transporter type 1, transmembrane domain"/>
    <property type="match status" value="1"/>
</dbReference>
<accession>A0A0D2ER38</accession>
<dbReference type="Proteomes" id="UP000053029">
    <property type="component" value="Unassembled WGS sequence"/>
</dbReference>
<reference evidence="6 7" key="1">
    <citation type="submission" date="2015-01" db="EMBL/GenBank/DDBJ databases">
        <title>The Genome Sequence of Fonsecaea pedrosoi CBS 271.37.</title>
        <authorList>
            <consortium name="The Broad Institute Genomics Platform"/>
            <person name="Cuomo C."/>
            <person name="de Hoog S."/>
            <person name="Gorbushina A."/>
            <person name="Stielow B."/>
            <person name="Teixiera M."/>
            <person name="Abouelleil A."/>
            <person name="Chapman S.B."/>
            <person name="Priest M."/>
            <person name="Young S.K."/>
            <person name="Wortman J."/>
            <person name="Nusbaum C."/>
            <person name="Birren B."/>
        </authorList>
    </citation>
    <scope>NUCLEOTIDE SEQUENCE [LARGE SCALE GENOMIC DNA]</scope>
    <source>
        <strain evidence="6 7">CBS 271.37</strain>
    </source>
</reference>
<keyword evidence="5" id="KW-0732">Signal</keyword>
<dbReference type="VEuPathDB" id="FungiDB:Z517_09176"/>
<dbReference type="InterPro" id="IPR036640">
    <property type="entry name" value="ABC1_TM_sf"/>
</dbReference>
<organism evidence="6 7">
    <name type="scientific">Fonsecaea pedrosoi CBS 271.37</name>
    <dbReference type="NCBI Taxonomy" id="1442368"/>
    <lineage>
        <taxon>Eukaryota</taxon>
        <taxon>Fungi</taxon>
        <taxon>Dikarya</taxon>
        <taxon>Ascomycota</taxon>
        <taxon>Pezizomycotina</taxon>
        <taxon>Eurotiomycetes</taxon>
        <taxon>Chaetothyriomycetidae</taxon>
        <taxon>Chaetothyriales</taxon>
        <taxon>Herpotrichiellaceae</taxon>
        <taxon>Fonsecaea</taxon>
    </lineage>
</organism>
<dbReference type="EMBL" id="KN846974">
    <property type="protein sequence ID" value="KIW76732.1"/>
    <property type="molecule type" value="Genomic_DNA"/>
</dbReference>
<gene>
    <name evidence="6" type="ORF">Z517_09176</name>
</gene>
<sequence>MKARIVCAIIVLGLETLLSLCVPDVQGAFAQSVVQAYTAQHLGSVWKPLVLVVVVQFANSSSGLLAVPTLLWAKFKLGRKAKVRKLVYEHLMNHEAAFHNSTDPTDISMAASVVAFGGDMTLAKAPMRHLTRIPEHIMEDLYNADHLRRLLEIVPKMKYGPKNLNLDVSGGTIEFKTVTFGYPPAADGAGS</sequence>
<keyword evidence="7" id="KW-1185">Reference proteome</keyword>
<name>A0A0D2ER38_9EURO</name>
<feature type="chain" id="PRO_5002241565" evidence="5">
    <location>
        <begin position="28"/>
        <end position="191"/>
    </location>
</feature>
<evidence type="ECO:0000313" key="7">
    <source>
        <dbReference type="Proteomes" id="UP000053029"/>
    </source>
</evidence>